<reference evidence="1 2" key="1">
    <citation type="journal article" date="2015" name="Nat. Commun.">
        <title>Lucilia cuprina genome unlocks parasitic fly biology to underpin future interventions.</title>
        <authorList>
            <person name="Anstead C.A."/>
            <person name="Korhonen P.K."/>
            <person name="Young N.D."/>
            <person name="Hall R.S."/>
            <person name="Jex A.R."/>
            <person name="Murali S.C."/>
            <person name="Hughes D.S."/>
            <person name="Lee S.F."/>
            <person name="Perry T."/>
            <person name="Stroehlein A.J."/>
            <person name="Ansell B.R."/>
            <person name="Breugelmans B."/>
            <person name="Hofmann A."/>
            <person name="Qu J."/>
            <person name="Dugan S."/>
            <person name="Lee S.L."/>
            <person name="Chao H."/>
            <person name="Dinh H."/>
            <person name="Han Y."/>
            <person name="Doddapaneni H.V."/>
            <person name="Worley K.C."/>
            <person name="Muzny D.M."/>
            <person name="Ioannidis P."/>
            <person name="Waterhouse R.M."/>
            <person name="Zdobnov E.M."/>
            <person name="James P.J."/>
            <person name="Bagnall N.H."/>
            <person name="Kotze A.C."/>
            <person name="Gibbs R.A."/>
            <person name="Richards S."/>
            <person name="Batterham P."/>
            <person name="Gasser R.B."/>
        </authorList>
    </citation>
    <scope>NUCLEOTIDE SEQUENCE [LARGE SCALE GENOMIC DNA]</scope>
    <source>
        <strain evidence="1 2">LS</strain>
        <tissue evidence="1">Full body</tissue>
    </source>
</reference>
<proteinExistence type="predicted"/>
<dbReference type="Proteomes" id="UP000037069">
    <property type="component" value="Unassembled WGS sequence"/>
</dbReference>
<evidence type="ECO:0000313" key="2">
    <source>
        <dbReference type="Proteomes" id="UP000037069"/>
    </source>
</evidence>
<feature type="non-terminal residue" evidence="1">
    <location>
        <position position="1"/>
    </location>
</feature>
<dbReference type="EMBL" id="JRES01001086">
    <property type="protein sequence ID" value="KNC25666.1"/>
    <property type="molecule type" value="Genomic_DNA"/>
</dbReference>
<dbReference type="AlphaFoldDB" id="A0A0L0C097"/>
<name>A0A0L0C097_LUCCU</name>
<accession>A0A0L0C097</accession>
<evidence type="ECO:0000313" key="1">
    <source>
        <dbReference type="EMBL" id="KNC25666.1"/>
    </source>
</evidence>
<keyword evidence="2" id="KW-1185">Reference proteome</keyword>
<organism evidence="1 2">
    <name type="scientific">Lucilia cuprina</name>
    <name type="common">Green bottle fly</name>
    <name type="synonym">Australian sheep blowfly</name>
    <dbReference type="NCBI Taxonomy" id="7375"/>
    <lineage>
        <taxon>Eukaryota</taxon>
        <taxon>Metazoa</taxon>
        <taxon>Ecdysozoa</taxon>
        <taxon>Arthropoda</taxon>
        <taxon>Hexapoda</taxon>
        <taxon>Insecta</taxon>
        <taxon>Pterygota</taxon>
        <taxon>Neoptera</taxon>
        <taxon>Endopterygota</taxon>
        <taxon>Diptera</taxon>
        <taxon>Brachycera</taxon>
        <taxon>Muscomorpha</taxon>
        <taxon>Oestroidea</taxon>
        <taxon>Calliphoridae</taxon>
        <taxon>Luciliinae</taxon>
        <taxon>Lucilia</taxon>
    </lineage>
</organism>
<comment type="caution">
    <text evidence="1">The sequence shown here is derived from an EMBL/GenBank/DDBJ whole genome shotgun (WGS) entry which is preliminary data.</text>
</comment>
<gene>
    <name evidence="1" type="ORF">FF38_13043</name>
</gene>
<sequence length="425" mass="48622">ETKNITKNDILNEFYKLCQNASLNSLFEKTAKSLEITPIHFGKDPTPTSQKCLSSAVIADNYMGEINYSKVPSTPNKNLAYTQYIDSYKEDEIDVFKEFSVFLNNNMSDLSNIKFHSTSISSESLAGTVNIDIFNIFNPTPNSLSSIINIDSSKIIVNDSTSAINNDKVNTTFFSPQILSDSASIDSLKDCAVILNNNTGDLHSITSEVNSDSLRDDNIQHFKEHIQLTSTINYSNINITTDDNSKLDEYNVLRKRIKPKTNPHNEINMKSPGHYSAKISKREVYSKHVADISFSTREILFLEEYYLSPLYKKIVAVLEDLGCSRYRFTINLEKQISARIYSNGAPMTHPKVLKKQQLRSIWRVLAKHEMKLMKSTNWRDRRLTQQCNMLRQLGNDQEIPSKDVARKIKSEQRRQLQRDDDVFVD</sequence>
<protein>
    <submittedName>
        <fullName evidence="1">Uncharacterized protein</fullName>
    </submittedName>
</protein>
<feature type="non-terminal residue" evidence="1">
    <location>
        <position position="425"/>
    </location>
</feature>